<keyword evidence="2" id="KW-1185">Reference proteome</keyword>
<proteinExistence type="predicted"/>
<dbReference type="EMBL" id="JAPVOI010000004">
    <property type="protein sequence ID" value="MCZ4092246.1"/>
    <property type="molecule type" value="Genomic_DNA"/>
</dbReference>
<evidence type="ECO:0000313" key="2">
    <source>
        <dbReference type="Proteomes" id="UP001079430"/>
    </source>
</evidence>
<accession>A0ABT4KJU8</accession>
<name>A0ABT4KJU8_9HYPH</name>
<dbReference type="Proteomes" id="UP001079430">
    <property type="component" value="Unassembled WGS sequence"/>
</dbReference>
<comment type="caution">
    <text evidence="1">The sequence shown here is derived from an EMBL/GenBank/DDBJ whole genome shotgun (WGS) entry which is preliminary data.</text>
</comment>
<evidence type="ECO:0000313" key="1">
    <source>
        <dbReference type="EMBL" id="MCZ4092246.1"/>
    </source>
</evidence>
<organism evidence="1 2">
    <name type="scientific">Sinorhizobium psoraleae</name>
    <dbReference type="NCBI Taxonomy" id="520838"/>
    <lineage>
        <taxon>Bacteria</taxon>
        <taxon>Pseudomonadati</taxon>
        <taxon>Pseudomonadota</taxon>
        <taxon>Alphaproteobacteria</taxon>
        <taxon>Hyphomicrobiales</taxon>
        <taxon>Rhizobiaceae</taxon>
        <taxon>Sinorhizobium/Ensifer group</taxon>
        <taxon>Sinorhizobium</taxon>
    </lineage>
</organism>
<dbReference type="RefSeq" id="WP_269282409.1">
    <property type="nucleotide sequence ID" value="NZ_JAPVOI010000004.1"/>
</dbReference>
<sequence length="371" mass="40769">MTPAERPCDETIRLALRRILDSRGFRRSERLRAFLAYVVEKEMIGEGAQLKGYSIGVDVFGRDQTFDADGDPLVRVHAGKLRKLLKTFYDTDGADEKWQITIPKGTYVPEYRRVHGAAAETVAVPVRQEKSARRPSSGRRAPWQPAPFSSPWAVLSVLPLLLFAPLPSPEMTLDIDAEAKLVDGPMAAIRGLPSVRVGVTGPEHKGTRHFAKALREAALRHKTLARASAVEGEGAPASSNQALAFSINLTWYDAPAAGIRITLSHDGEGIPLRHDFITAERLASEPDILYESTSLAAKLFALDGEIYAHTAAEKVQSTLMECMTATASYRRLLTRDSFQKAWDCQQKLGPLKGDEPFFIISANSPLKVIGH</sequence>
<evidence type="ECO:0008006" key="3">
    <source>
        <dbReference type="Google" id="ProtNLM"/>
    </source>
</evidence>
<protein>
    <recommendedName>
        <fullName evidence="3">TolB-like protein</fullName>
    </recommendedName>
</protein>
<reference evidence="1" key="1">
    <citation type="submission" date="2022-10" db="EMBL/GenBank/DDBJ databases">
        <title>Whole genome sequencing of three plant growth promoting bacteria isolated from Vachellia tortilis subsp. raddiana in Morocco.</title>
        <authorList>
            <person name="Hnini M."/>
            <person name="Zouagui R."/>
            <person name="Zouagui H."/>
            <person name="Chemao Elfihri M.-W."/>
            <person name="Ibrahimi A."/>
            <person name="Sbabou L."/>
            <person name="Aurag J."/>
        </authorList>
    </citation>
    <scope>NUCLEOTIDE SEQUENCE</scope>
    <source>
        <strain evidence="1">LMR678</strain>
    </source>
</reference>
<gene>
    <name evidence="1" type="ORF">O3W52_19890</name>
</gene>